<dbReference type="Proteomes" id="UP000247781">
    <property type="component" value="Unassembled WGS sequence"/>
</dbReference>
<dbReference type="PANTHER" id="PTHR30055">
    <property type="entry name" value="HTH-TYPE TRANSCRIPTIONAL REGULATOR RUTR"/>
    <property type="match status" value="1"/>
</dbReference>
<dbReference type="Pfam" id="PF00440">
    <property type="entry name" value="TetR_N"/>
    <property type="match status" value="1"/>
</dbReference>
<protein>
    <submittedName>
        <fullName evidence="5">TetR family transcriptional regulator</fullName>
    </submittedName>
</protein>
<dbReference type="AlphaFoldDB" id="A0A318HV46"/>
<evidence type="ECO:0000256" key="1">
    <source>
        <dbReference type="ARBA" id="ARBA00023015"/>
    </source>
</evidence>
<proteinExistence type="predicted"/>
<dbReference type="InterPro" id="IPR050109">
    <property type="entry name" value="HTH-type_TetR-like_transc_reg"/>
</dbReference>
<feature type="domain" description="HTH tetR-type" evidence="4">
    <location>
        <begin position="7"/>
        <end position="54"/>
    </location>
</feature>
<dbReference type="OrthoDB" id="2356263at2"/>
<dbReference type="InterPro" id="IPR009057">
    <property type="entry name" value="Homeodomain-like_sf"/>
</dbReference>
<reference evidence="6" key="1">
    <citation type="submission" date="2018-05" db="EMBL/GenBank/DDBJ databases">
        <authorList>
            <person name="Deangelis K."/>
            <person name="Huntemann M."/>
            <person name="Clum A."/>
            <person name="Pillay M."/>
            <person name="Palaniappan K."/>
            <person name="Varghese N."/>
            <person name="Mikhailova N."/>
            <person name="Stamatis D."/>
            <person name="Reddy T."/>
            <person name="Daum C."/>
            <person name="Shapiro N."/>
            <person name="Ivanova N."/>
            <person name="Kyrpides N."/>
            <person name="Woyke T."/>
        </authorList>
    </citation>
    <scope>NUCLEOTIDE SEQUENCE [LARGE SCALE GENOMIC DNA]</scope>
    <source>
        <strain evidence="6">GAS496</strain>
    </source>
</reference>
<dbReference type="GO" id="GO:0000976">
    <property type="term" value="F:transcription cis-regulatory region binding"/>
    <property type="evidence" value="ECO:0007669"/>
    <property type="project" value="TreeGrafter"/>
</dbReference>
<evidence type="ECO:0000256" key="3">
    <source>
        <dbReference type="ARBA" id="ARBA00023163"/>
    </source>
</evidence>
<evidence type="ECO:0000256" key="2">
    <source>
        <dbReference type="ARBA" id="ARBA00023125"/>
    </source>
</evidence>
<dbReference type="InterPro" id="IPR001647">
    <property type="entry name" value="HTH_TetR"/>
</dbReference>
<keyword evidence="1" id="KW-0805">Transcription regulation</keyword>
<comment type="caution">
    <text evidence="5">The sequence shown here is derived from an EMBL/GenBank/DDBJ whole genome shotgun (WGS) entry which is preliminary data.</text>
</comment>
<evidence type="ECO:0000313" key="5">
    <source>
        <dbReference type="EMBL" id="PXX08898.1"/>
    </source>
</evidence>
<dbReference type="RefSeq" id="WP_110316521.1">
    <property type="nucleotide sequence ID" value="NZ_QJJU01000007.1"/>
</dbReference>
<dbReference type="GO" id="GO:0003700">
    <property type="term" value="F:DNA-binding transcription factor activity"/>
    <property type="evidence" value="ECO:0007669"/>
    <property type="project" value="TreeGrafter"/>
</dbReference>
<accession>A0A318HV46</accession>
<reference evidence="5 6" key="2">
    <citation type="submission" date="2018-06" db="EMBL/GenBank/DDBJ databases">
        <title>Sequencing of bacterial isolates from soil warming experiment in Harvard Forest, Massachusetts, USA.</title>
        <authorList>
            <person name="Deangelis K.PhD."/>
        </authorList>
    </citation>
    <scope>NUCLEOTIDE SEQUENCE [LARGE SCALE GENOMIC DNA]</scope>
    <source>
        <strain evidence="5 6">GAS496</strain>
    </source>
</reference>
<dbReference type="SUPFAM" id="SSF46689">
    <property type="entry name" value="Homeodomain-like"/>
    <property type="match status" value="1"/>
</dbReference>
<evidence type="ECO:0000313" key="6">
    <source>
        <dbReference type="Proteomes" id="UP000247781"/>
    </source>
</evidence>
<dbReference type="EMBL" id="QJJU01000007">
    <property type="protein sequence ID" value="PXX08898.1"/>
    <property type="molecule type" value="Genomic_DNA"/>
</dbReference>
<dbReference type="PANTHER" id="PTHR30055:SF234">
    <property type="entry name" value="HTH-TYPE TRANSCRIPTIONAL REGULATOR BETI"/>
    <property type="match status" value="1"/>
</dbReference>
<dbReference type="Gene3D" id="1.10.357.10">
    <property type="entry name" value="Tetracycline Repressor, domain 2"/>
    <property type="match status" value="1"/>
</dbReference>
<keyword evidence="2" id="KW-0238">DNA-binding</keyword>
<evidence type="ECO:0000259" key="4">
    <source>
        <dbReference type="Pfam" id="PF00440"/>
    </source>
</evidence>
<organism evidence="5 6">
    <name type="scientific">Mycolicibacterium moriokaense</name>
    <dbReference type="NCBI Taxonomy" id="39691"/>
    <lineage>
        <taxon>Bacteria</taxon>
        <taxon>Bacillati</taxon>
        <taxon>Actinomycetota</taxon>
        <taxon>Actinomycetes</taxon>
        <taxon>Mycobacteriales</taxon>
        <taxon>Mycobacteriaceae</taxon>
        <taxon>Mycolicibacterium</taxon>
    </lineage>
</organism>
<keyword evidence="6" id="KW-1185">Reference proteome</keyword>
<keyword evidence="3" id="KW-0804">Transcription</keyword>
<sequence length="209" mass="23405">MSTRERLLATAEELYGGQGIDAVSLREIQRVSGVKNVNALQYHFGDRAGLLTALLEKHSHDVELRRHALLDRYEAAGEQDLRALAEALVQPLAAKLAEANGGNAYLCIYADLMNRRQPIFPPEELADRDDSVNRWRQLVDPFLDPIAAQLHRRLVVIRVVIGELARRAATAPHTDDRVFVSQLIDLVCAMLTAEASPETRRLVKARRRA</sequence>
<gene>
    <name evidence="5" type="ORF">C8E89_107203</name>
</gene>
<name>A0A318HV46_9MYCO</name>